<evidence type="ECO:0008006" key="5">
    <source>
        <dbReference type="Google" id="ProtNLM"/>
    </source>
</evidence>
<dbReference type="GO" id="GO:0016491">
    <property type="term" value="F:oxidoreductase activity"/>
    <property type="evidence" value="ECO:0007669"/>
    <property type="project" value="UniProtKB-KW"/>
</dbReference>
<dbReference type="AlphaFoldDB" id="A0A8W8N474"/>
<organism evidence="3 4">
    <name type="scientific">Magallana gigas</name>
    <name type="common">Pacific oyster</name>
    <name type="synonym">Crassostrea gigas</name>
    <dbReference type="NCBI Taxonomy" id="29159"/>
    <lineage>
        <taxon>Eukaryota</taxon>
        <taxon>Metazoa</taxon>
        <taxon>Spiralia</taxon>
        <taxon>Lophotrochozoa</taxon>
        <taxon>Mollusca</taxon>
        <taxon>Bivalvia</taxon>
        <taxon>Autobranchia</taxon>
        <taxon>Pteriomorphia</taxon>
        <taxon>Ostreida</taxon>
        <taxon>Ostreoidea</taxon>
        <taxon>Ostreidae</taxon>
        <taxon>Magallana</taxon>
    </lineage>
</organism>
<evidence type="ECO:0000256" key="2">
    <source>
        <dbReference type="RuleBase" id="RU000363"/>
    </source>
</evidence>
<proteinExistence type="inferred from homology"/>
<comment type="similarity">
    <text evidence="2">Belongs to the short-chain dehydrogenases/reductases (SDR) family.</text>
</comment>
<dbReference type="SUPFAM" id="SSF51735">
    <property type="entry name" value="NAD(P)-binding Rossmann-fold domains"/>
    <property type="match status" value="1"/>
</dbReference>
<dbReference type="PRINTS" id="PR00080">
    <property type="entry name" value="SDRFAMILY"/>
</dbReference>
<accession>A0A8W8N474</accession>
<name>A0A8W8N474_MAGGI</name>
<protein>
    <recommendedName>
        <fullName evidence="5">D-beta-hydroxybutyrate dehydrogenase, mitochondrial</fullName>
    </recommendedName>
</protein>
<dbReference type="Proteomes" id="UP000005408">
    <property type="component" value="Unassembled WGS sequence"/>
</dbReference>
<dbReference type="PANTHER" id="PTHR43313:SF36">
    <property type="entry name" value="D-BETA-HYDROXYBUTYRATE DEHYDROGENASE, MITOCHONDRIAL"/>
    <property type="match status" value="1"/>
</dbReference>
<keyword evidence="4" id="KW-1185">Reference proteome</keyword>
<dbReference type="InterPro" id="IPR036291">
    <property type="entry name" value="NAD(P)-bd_dom_sf"/>
</dbReference>
<dbReference type="OrthoDB" id="2102561at2759"/>
<dbReference type="EnsemblMetazoa" id="G4577.1">
    <property type="protein sequence ID" value="G4577.1:cds"/>
    <property type="gene ID" value="G4577"/>
</dbReference>
<dbReference type="PRINTS" id="PR00081">
    <property type="entry name" value="GDHRDH"/>
</dbReference>
<dbReference type="Gene3D" id="3.40.50.720">
    <property type="entry name" value="NAD(P)-binding Rossmann-like Domain"/>
    <property type="match status" value="1"/>
</dbReference>
<keyword evidence="1" id="KW-0560">Oxidoreductase</keyword>
<evidence type="ECO:0000256" key="1">
    <source>
        <dbReference type="ARBA" id="ARBA00023002"/>
    </source>
</evidence>
<dbReference type="InterPro" id="IPR002347">
    <property type="entry name" value="SDR_fam"/>
</dbReference>
<dbReference type="Pfam" id="PF00106">
    <property type="entry name" value="adh_short"/>
    <property type="match status" value="1"/>
</dbReference>
<sequence length="330" mass="37051">MFLSAIVIVLVICLYVIYTKTKKVPKVKINGKAVLITGCDTGFGHELAKRLDQLGFTVFAGCLSEKSTGAQDLRKTSSRRVHILKLDVTKSDDIERATETVRKICKGPGLWALVNNAGIDSFGDVEFCTMDMYRRVAEVNLFGMIQVTKALLPLIRHSKGRVVNVTSVKGIIARPTISVYGITKFGAENFSDCLRLEMRKFGVKVSIVEPGNFGGLTGIVKDQNLKRLVDEMELMWDGADEEIREAYGREHLVEQRNGLYKAPENCALSLEPVLCALEDAIVSENPAIRYLVDGGRGLLDWHNWFGRLHYYLPTEWMDFIIDQAWKFGIR</sequence>
<evidence type="ECO:0000313" key="3">
    <source>
        <dbReference type="EnsemblMetazoa" id="G4577.1:cds"/>
    </source>
</evidence>
<evidence type="ECO:0000313" key="4">
    <source>
        <dbReference type="Proteomes" id="UP000005408"/>
    </source>
</evidence>
<dbReference type="InterPro" id="IPR020904">
    <property type="entry name" value="Sc_DH/Rdtase_CS"/>
</dbReference>
<dbReference type="OMA" id="DERGCNV"/>
<dbReference type="PANTHER" id="PTHR43313">
    <property type="entry name" value="SHORT-CHAIN DEHYDROGENASE/REDUCTASE FAMILY 9C"/>
    <property type="match status" value="1"/>
</dbReference>
<reference evidence="3" key="1">
    <citation type="submission" date="2022-08" db="UniProtKB">
        <authorList>
            <consortium name="EnsemblMetazoa"/>
        </authorList>
    </citation>
    <scope>IDENTIFICATION</scope>
    <source>
        <strain evidence="3">05x7-T-G4-1.051#20</strain>
    </source>
</reference>
<dbReference type="PROSITE" id="PS00061">
    <property type="entry name" value="ADH_SHORT"/>
    <property type="match status" value="1"/>
</dbReference>
<dbReference type="GO" id="GO:0008202">
    <property type="term" value="P:steroid metabolic process"/>
    <property type="evidence" value="ECO:0007669"/>
    <property type="project" value="TreeGrafter"/>
</dbReference>